<reference evidence="2 5" key="1">
    <citation type="submission" date="2019-12" db="EMBL/GenBank/DDBJ databases">
        <title>complete genome sequences of Pseudomonas otitidis str. WP8-S17-CRE-03 isolated from wastewater treatment plant effluent.</title>
        <authorList>
            <person name="Sekizuka T."/>
            <person name="Itokawa K."/>
            <person name="Yatsu K."/>
            <person name="Inamine Y."/>
            <person name="Kuroda M."/>
        </authorList>
    </citation>
    <scope>NUCLEOTIDE SEQUENCE [LARGE SCALE GENOMIC DNA]</scope>
    <source>
        <strain evidence="2 5">WP8-S17-CRE-03</strain>
    </source>
</reference>
<sequence>MLTVHVKAPGHLELEGSLTIYEVADAHAELTARLAEQAADQPWRLDLHALEDLDSAGLQLLLALRRQVLGNGAMLVMEGIQGGPLELITLLRLEHLLPAAAAPTA</sequence>
<evidence type="ECO:0000313" key="3">
    <source>
        <dbReference type="EMBL" id="MWK54745.1"/>
    </source>
</evidence>
<dbReference type="InterPro" id="IPR002645">
    <property type="entry name" value="STAS_dom"/>
</dbReference>
<feature type="domain" description="STAS" evidence="1">
    <location>
        <begin position="12"/>
        <end position="105"/>
    </location>
</feature>
<dbReference type="InterPro" id="IPR036513">
    <property type="entry name" value="STAS_dom_sf"/>
</dbReference>
<dbReference type="PANTHER" id="PTHR35849">
    <property type="entry name" value="BLR2341 PROTEIN"/>
    <property type="match status" value="1"/>
</dbReference>
<evidence type="ECO:0000313" key="4">
    <source>
        <dbReference type="Proteomes" id="UP000461288"/>
    </source>
</evidence>
<dbReference type="RefSeq" id="WP_044406507.1">
    <property type="nucleotide sequence ID" value="NZ_AP022213.1"/>
</dbReference>
<dbReference type="InterPro" id="IPR058548">
    <property type="entry name" value="MlaB-like_STAS"/>
</dbReference>
<evidence type="ECO:0000259" key="1">
    <source>
        <dbReference type="PROSITE" id="PS50801"/>
    </source>
</evidence>
<dbReference type="Proteomes" id="UP000461288">
    <property type="component" value="Unassembled WGS sequence"/>
</dbReference>
<reference evidence="3 4" key="2">
    <citation type="submission" date="2019-12" db="EMBL/GenBank/DDBJ databases">
        <title>Draft genome sequence of Pseudomonas otitidis recovered from a chicken carcass.</title>
        <authorList>
            <person name="Vieira T.R."/>
            <person name="Oliviera E.F.C."/>
            <person name="Silva N.M.V."/>
            <person name="Sambrano G.E."/>
            <person name="Cibulski S.P."/>
            <person name="Cardoso M.R.I."/>
        </authorList>
    </citation>
    <scope>NUCLEOTIDE SEQUENCE [LARGE SCALE GENOMIC DNA]</scope>
    <source>
        <strain evidence="3 4">25_K</strain>
    </source>
</reference>
<dbReference type="STRING" id="319939.SAMN05216263_118133"/>
<proteinExistence type="predicted"/>
<gene>
    <name evidence="3" type="ORF">GO594_02030</name>
    <name evidence="2" type="ORF">WP8S17C03_24200</name>
</gene>
<name>A0A1I0UNJ1_9GAMM</name>
<dbReference type="EMBL" id="AP022213">
    <property type="protein sequence ID" value="BBT16371.1"/>
    <property type="molecule type" value="Genomic_DNA"/>
</dbReference>
<dbReference type="EMBL" id="WTFN01000003">
    <property type="protein sequence ID" value="MWK54745.1"/>
    <property type="molecule type" value="Genomic_DNA"/>
</dbReference>
<dbReference type="PROSITE" id="PS50801">
    <property type="entry name" value="STAS"/>
    <property type="match status" value="1"/>
</dbReference>
<evidence type="ECO:0000313" key="2">
    <source>
        <dbReference type="EMBL" id="BBT16371.1"/>
    </source>
</evidence>
<accession>A0A1I0UNJ1</accession>
<dbReference type="AlphaFoldDB" id="A0A1I0UNJ1"/>
<dbReference type="PANTHER" id="PTHR35849:SF2">
    <property type="entry name" value="BLR2341 PROTEIN"/>
    <property type="match status" value="1"/>
</dbReference>
<dbReference type="Proteomes" id="UP000515591">
    <property type="component" value="Chromosome"/>
</dbReference>
<evidence type="ECO:0000313" key="5">
    <source>
        <dbReference type="Proteomes" id="UP000515591"/>
    </source>
</evidence>
<dbReference type="InterPro" id="IPR052746">
    <property type="entry name" value="MlaB_ABC_Transporter"/>
</dbReference>
<dbReference type="SUPFAM" id="SSF52091">
    <property type="entry name" value="SpoIIaa-like"/>
    <property type="match status" value="1"/>
</dbReference>
<protein>
    <submittedName>
        <fullName evidence="3">STAS domain-containing protein</fullName>
    </submittedName>
</protein>
<dbReference type="Pfam" id="PF13466">
    <property type="entry name" value="STAS_2"/>
    <property type="match status" value="1"/>
</dbReference>
<organism evidence="3 4">
    <name type="scientific">Metapseudomonas otitidis</name>
    <dbReference type="NCBI Taxonomy" id="319939"/>
    <lineage>
        <taxon>Bacteria</taxon>
        <taxon>Pseudomonadati</taxon>
        <taxon>Pseudomonadota</taxon>
        <taxon>Gammaproteobacteria</taxon>
        <taxon>Pseudomonadales</taxon>
        <taxon>Pseudomonadaceae</taxon>
        <taxon>Metapseudomonas</taxon>
    </lineage>
</organism>
<dbReference type="Gene3D" id="3.30.750.24">
    <property type="entry name" value="STAS domain"/>
    <property type="match status" value="1"/>
</dbReference>